<evidence type="ECO:0000256" key="2">
    <source>
        <dbReference type="ARBA" id="ARBA00013242"/>
    </source>
</evidence>
<proteinExistence type="predicted"/>
<evidence type="ECO:0000256" key="4">
    <source>
        <dbReference type="ARBA" id="ARBA00022692"/>
    </source>
</evidence>
<evidence type="ECO:0000256" key="3">
    <source>
        <dbReference type="ARBA" id="ARBA00022448"/>
    </source>
</evidence>
<keyword evidence="8" id="KW-0406">Ion transport</keyword>
<evidence type="ECO:0000256" key="1">
    <source>
        <dbReference type="ARBA" id="ARBA00004127"/>
    </source>
</evidence>
<keyword evidence="5" id="KW-0460">Magnesium</keyword>
<keyword evidence="4 10" id="KW-0812">Transmembrane</keyword>
<dbReference type="EC" id="7.1.3.1" evidence="2"/>
<feature type="transmembrane region" description="Helical" evidence="10">
    <location>
        <begin position="72"/>
        <end position="93"/>
    </location>
</feature>
<accession>A0AAD1YWN9</accession>
<organism evidence="11 12">
    <name type="scientific">Fraxinus pennsylvanica</name>
    <dbReference type="NCBI Taxonomy" id="56036"/>
    <lineage>
        <taxon>Eukaryota</taxon>
        <taxon>Viridiplantae</taxon>
        <taxon>Streptophyta</taxon>
        <taxon>Embryophyta</taxon>
        <taxon>Tracheophyta</taxon>
        <taxon>Spermatophyta</taxon>
        <taxon>Magnoliopsida</taxon>
        <taxon>eudicotyledons</taxon>
        <taxon>Gunneridae</taxon>
        <taxon>Pentapetalae</taxon>
        <taxon>asterids</taxon>
        <taxon>lamiids</taxon>
        <taxon>Lamiales</taxon>
        <taxon>Oleaceae</taxon>
        <taxon>Oleeae</taxon>
        <taxon>Fraxinus</taxon>
    </lineage>
</organism>
<evidence type="ECO:0000256" key="10">
    <source>
        <dbReference type="SAM" id="Phobius"/>
    </source>
</evidence>
<dbReference type="EMBL" id="OU503038">
    <property type="protein sequence ID" value="CAI9757908.1"/>
    <property type="molecule type" value="Genomic_DNA"/>
</dbReference>
<keyword evidence="3" id="KW-0813">Transport</keyword>
<keyword evidence="6" id="KW-1278">Translocase</keyword>
<dbReference type="PANTHER" id="PTHR31998">
    <property type="entry name" value="K(+)-INSENSITIVE PYROPHOSPHATE-ENERGIZED PROTON PUMP"/>
    <property type="match status" value="1"/>
</dbReference>
<dbReference type="InterPro" id="IPR004131">
    <property type="entry name" value="PPase-energised_H-pump"/>
</dbReference>
<protein>
    <recommendedName>
        <fullName evidence="2">H(+)-exporting diphosphatase</fullName>
        <ecNumber evidence="2">7.1.3.1</ecNumber>
    </recommendedName>
</protein>
<evidence type="ECO:0000256" key="9">
    <source>
        <dbReference type="ARBA" id="ARBA00023136"/>
    </source>
</evidence>
<evidence type="ECO:0000256" key="7">
    <source>
        <dbReference type="ARBA" id="ARBA00022989"/>
    </source>
</evidence>
<evidence type="ECO:0000313" key="11">
    <source>
        <dbReference type="EMBL" id="CAI9757908.1"/>
    </source>
</evidence>
<keyword evidence="9 10" id="KW-0472">Membrane</keyword>
<evidence type="ECO:0000256" key="5">
    <source>
        <dbReference type="ARBA" id="ARBA00022842"/>
    </source>
</evidence>
<feature type="transmembrane region" description="Helical" evidence="10">
    <location>
        <begin position="113"/>
        <end position="132"/>
    </location>
</feature>
<evidence type="ECO:0000313" key="12">
    <source>
        <dbReference type="Proteomes" id="UP000834106"/>
    </source>
</evidence>
<reference evidence="11" key="1">
    <citation type="submission" date="2023-05" db="EMBL/GenBank/DDBJ databases">
        <authorList>
            <person name="Huff M."/>
        </authorList>
    </citation>
    <scope>NUCLEOTIDE SEQUENCE</scope>
</reference>
<comment type="subcellular location">
    <subcellularLocation>
        <location evidence="1">Endomembrane system</location>
        <topology evidence="1">Multi-pass membrane protein</topology>
    </subcellularLocation>
</comment>
<dbReference type="GO" id="GO:0012505">
    <property type="term" value="C:endomembrane system"/>
    <property type="evidence" value="ECO:0007669"/>
    <property type="project" value="UniProtKB-SubCell"/>
</dbReference>
<name>A0AAD1YWN9_9LAMI</name>
<dbReference type="AlphaFoldDB" id="A0AAD1YWN9"/>
<gene>
    <name evidence="11" type="ORF">FPE_LOCUS5338</name>
</gene>
<evidence type="ECO:0000256" key="8">
    <source>
        <dbReference type="ARBA" id="ARBA00023065"/>
    </source>
</evidence>
<dbReference type="Pfam" id="PF03030">
    <property type="entry name" value="H_PPase"/>
    <property type="match status" value="1"/>
</dbReference>
<dbReference type="GO" id="GO:0009678">
    <property type="term" value="F:diphosphate hydrolysis-driven proton transmembrane transporter activity"/>
    <property type="evidence" value="ECO:0007669"/>
    <property type="project" value="UniProtKB-EC"/>
</dbReference>
<dbReference type="GO" id="GO:0004427">
    <property type="term" value="F:inorganic diphosphate phosphatase activity"/>
    <property type="evidence" value="ECO:0007669"/>
    <property type="project" value="InterPro"/>
</dbReference>
<keyword evidence="12" id="KW-1185">Reference proteome</keyword>
<sequence>MALFGRVRGCVYTKAADVDANLVVKNESNILEDDPRNPTIRYNAFLMSQPSCTTLVVASISSLRLTHDFTAMCYRLLISSIIILVCLITTLFASEFFEIKVVKEIEPRLKNPLIISIVLMTMGIAIVTWHCTYPSQFSFGAQTVVKNW</sequence>
<keyword evidence="7 10" id="KW-1133">Transmembrane helix</keyword>
<evidence type="ECO:0000256" key="6">
    <source>
        <dbReference type="ARBA" id="ARBA00022967"/>
    </source>
</evidence>
<dbReference type="Proteomes" id="UP000834106">
    <property type="component" value="Chromosome 3"/>
</dbReference>
<dbReference type="GO" id="GO:0016020">
    <property type="term" value="C:membrane"/>
    <property type="evidence" value="ECO:0007669"/>
    <property type="project" value="InterPro"/>
</dbReference>